<reference evidence="3" key="1">
    <citation type="journal article" date="2022" name="Front. Microbiol.">
        <title>New perspectives on an old grouping: The genomic and phenotypic variability of Oxalobacter formigenes and the implications for calcium oxalate stone prevention.</title>
        <authorList>
            <person name="Chmiel J.A."/>
            <person name="Carr C."/>
            <person name="Stuivenberg G.A."/>
            <person name="Venema R."/>
            <person name="Chanyi R.M."/>
            <person name="Al K.F."/>
            <person name="Giguere D."/>
            <person name="Say H."/>
            <person name="Akouris P.P."/>
            <person name="Dominguez Romero S.A."/>
            <person name="Kwong A."/>
            <person name="Tai V."/>
            <person name="Koval S.F."/>
            <person name="Razvi H."/>
            <person name="Bjazevic J."/>
            <person name="Burton J.P."/>
        </authorList>
    </citation>
    <scope>NUCLEOTIDE SEQUENCE</scope>
    <source>
        <strain evidence="3">HOxNP-1</strain>
    </source>
</reference>
<feature type="transmembrane region" description="Helical" evidence="1">
    <location>
        <begin position="113"/>
        <end position="133"/>
    </location>
</feature>
<name>A0A9E9LG92_9BURK</name>
<evidence type="ECO:0000313" key="4">
    <source>
        <dbReference type="Proteomes" id="UP001164794"/>
    </source>
</evidence>
<keyword evidence="1" id="KW-0812">Transmembrane</keyword>
<organism evidence="2">
    <name type="scientific">Oxalobacter aliiformigenes</name>
    <dbReference type="NCBI Taxonomy" id="2946593"/>
    <lineage>
        <taxon>Bacteria</taxon>
        <taxon>Pseudomonadati</taxon>
        <taxon>Pseudomonadota</taxon>
        <taxon>Betaproteobacteria</taxon>
        <taxon>Burkholderiales</taxon>
        <taxon>Oxalobacteraceae</taxon>
        <taxon>Oxalobacter</taxon>
    </lineage>
</organism>
<reference evidence="2" key="2">
    <citation type="journal article" date="2022" name="Front. Microbiol.">
        <title>New perspectives on an old grouping: The genomic and phenotypic variability of Oxalobacter formigenes and the implications for calcium oxalate stone prevention.</title>
        <authorList>
            <person name="Chmiel J.A."/>
            <person name="Carr C."/>
            <person name="Stuivenberg G.A."/>
            <person name="Venema R."/>
            <person name="Chanyi R.M."/>
            <person name="Al K.F."/>
            <person name="Giguere D."/>
            <person name="Say H."/>
            <person name="Akouris P.P."/>
            <person name="Dominguez Romero S.A."/>
            <person name="Kwong A."/>
            <person name="Tai V."/>
            <person name="Koval S.F."/>
            <person name="Razvi H."/>
            <person name="Bjazevic J."/>
            <person name="Burton J.P."/>
        </authorList>
    </citation>
    <scope>NUCLEOTIDE SEQUENCE</scope>
    <source>
        <strain evidence="2">OxK</strain>
    </source>
</reference>
<feature type="transmembrane region" description="Helical" evidence="1">
    <location>
        <begin position="82"/>
        <end position="107"/>
    </location>
</feature>
<dbReference type="Pfam" id="PF20398">
    <property type="entry name" value="DUF6691"/>
    <property type="match status" value="1"/>
</dbReference>
<dbReference type="Proteomes" id="UP001164794">
    <property type="component" value="Chromosome"/>
</dbReference>
<dbReference type="AlphaFoldDB" id="A0A9E9LG92"/>
<keyword evidence="1" id="KW-1133">Transmembrane helix</keyword>
<sequence length="136" mass="14005">MFHFVSFVSGLLFGLGLVLSKMADPGKVIAFLDFTGCWDPSLAFVMAGAVGVGLAGFACARKTGKTWLGVPMQLPHATRIDWRLVAGSAVFGAGWGLAGVCPGPALVALSTGVVPAAVFVVFMLAGMGLYALVNRD</sequence>
<protein>
    <submittedName>
        <fullName evidence="2">YeeE/YedE family protein</fullName>
    </submittedName>
</protein>
<evidence type="ECO:0000313" key="3">
    <source>
        <dbReference type="EMBL" id="WAV98124.1"/>
    </source>
</evidence>
<keyword evidence="1" id="KW-0472">Membrane</keyword>
<dbReference type="RefSeq" id="WP_269265758.1">
    <property type="nucleotide sequence ID" value="NZ_CP098248.1"/>
</dbReference>
<gene>
    <name evidence="3" type="ORF">NB645_05185</name>
    <name evidence="2" type="ORF">NB646_06400</name>
</gene>
<dbReference type="InterPro" id="IPR046513">
    <property type="entry name" value="DUF6691"/>
</dbReference>
<accession>A0A9E9LG92</accession>
<feature type="transmembrane region" description="Helical" evidence="1">
    <location>
        <begin position="44"/>
        <end position="61"/>
    </location>
</feature>
<evidence type="ECO:0000256" key="1">
    <source>
        <dbReference type="SAM" id="Phobius"/>
    </source>
</evidence>
<proteinExistence type="predicted"/>
<evidence type="ECO:0000313" key="2">
    <source>
        <dbReference type="EMBL" id="WAV90501.1"/>
    </source>
</evidence>
<dbReference type="EMBL" id="CP098248">
    <property type="protein sequence ID" value="WAV98124.1"/>
    <property type="molecule type" value="Genomic_DNA"/>
</dbReference>
<keyword evidence="4" id="KW-1185">Reference proteome</keyword>
<dbReference type="EMBL" id="CP098251">
    <property type="protein sequence ID" value="WAV90501.1"/>
    <property type="molecule type" value="Genomic_DNA"/>
</dbReference>
<dbReference type="Proteomes" id="UP001164819">
    <property type="component" value="Chromosome"/>
</dbReference>